<protein>
    <submittedName>
        <fullName evidence="1">Toxin Doc</fullName>
    </submittedName>
</protein>
<sequence length="123" mass="13237">MELNVDVGWLLDVQDSALPESPEVRDYSALAAACSRQRVNTPRLGEEADEAWGAAALLHTTVALKPLPADNTVFGCALAVQYMRQAGAGVDPPYGALVELVKGLRDGSLDVFDAADRLRSWRI</sequence>
<accession>A0ABT3TQN7</accession>
<dbReference type="Proteomes" id="UP001163064">
    <property type="component" value="Unassembled WGS sequence"/>
</dbReference>
<proteinExistence type="predicted"/>
<reference evidence="1" key="1">
    <citation type="submission" date="2022-10" db="EMBL/GenBank/DDBJ databases">
        <title>Streptomyces beihaiensis sp. nov., a chitin degrading actinobacterium, isolated from shrimp pond soil.</title>
        <authorList>
            <person name="Xie J."/>
            <person name="Shen N."/>
        </authorList>
    </citation>
    <scope>NUCLEOTIDE SEQUENCE</scope>
    <source>
        <strain evidence="1">GXMU-J5</strain>
    </source>
</reference>
<dbReference type="RefSeq" id="WP_266595318.1">
    <property type="nucleotide sequence ID" value="NZ_JAPHNL010000002.1"/>
</dbReference>
<organism evidence="1 2">
    <name type="scientific">Streptomyces beihaiensis</name>
    <dbReference type="NCBI Taxonomy" id="2984495"/>
    <lineage>
        <taxon>Bacteria</taxon>
        <taxon>Bacillati</taxon>
        <taxon>Actinomycetota</taxon>
        <taxon>Actinomycetes</taxon>
        <taxon>Kitasatosporales</taxon>
        <taxon>Streptomycetaceae</taxon>
        <taxon>Streptomyces</taxon>
    </lineage>
</organism>
<gene>
    <name evidence="1" type="ORF">OFY01_00955</name>
</gene>
<comment type="caution">
    <text evidence="1">The sequence shown here is derived from an EMBL/GenBank/DDBJ whole genome shotgun (WGS) entry which is preliminary data.</text>
</comment>
<keyword evidence="2" id="KW-1185">Reference proteome</keyword>
<name>A0ABT3TQN7_9ACTN</name>
<dbReference type="EMBL" id="JAPHNL010000002">
    <property type="protein sequence ID" value="MCX3058363.1"/>
    <property type="molecule type" value="Genomic_DNA"/>
</dbReference>
<evidence type="ECO:0000313" key="1">
    <source>
        <dbReference type="EMBL" id="MCX3058363.1"/>
    </source>
</evidence>
<evidence type="ECO:0000313" key="2">
    <source>
        <dbReference type="Proteomes" id="UP001163064"/>
    </source>
</evidence>